<reference key="2">
    <citation type="submission" date="2011-04" db="EMBL/GenBank/DDBJ databases">
        <title>Complete sequence of chromosome of Haliscomenobacter hydrossis DSM 1100.</title>
        <authorList>
            <consortium name="US DOE Joint Genome Institute (JGI-PGF)"/>
            <person name="Lucas S."/>
            <person name="Han J."/>
            <person name="Lapidus A."/>
            <person name="Bruce D."/>
            <person name="Goodwin L."/>
            <person name="Pitluck S."/>
            <person name="Peters L."/>
            <person name="Kyrpides N."/>
            <person name="Mavromatis K."/>
            <person name="Ivanova N."/>
            <person name="Ovchinnikova G."/>
            <person name="Pagani I."/>
            <person name="Daligault H."/>
            <person name="Detter J.C."/>
            <person name="Han C."/>
            <person name="Land M."/>
            <person name="Hauser L."/>
            <person name="Markowitz V."/>
            <person name="Cheng J.-F."/>
            <person name="Hugenholtz P."/>
            <person name="Woyke T."/>
            <person name="Wu D."/>
            <person name="Verbarg S."/>
            <person name="Frueling A."/>
            <person name="Brambilla E."/>
            <person name="Klenk H.-P."/>
            <person name="Eisen J.A."/>
        </authorList>
    </citation>
    <scope>NUCLEOTIDE SEQUENCE</scope>
    <source>
        <strain>DSM 1100</strain>
    </source>
</reference>
<name>F4KQX1_HALH1</name>
<dbReference type="SUPFAM" id="SSF54534">
    <property type="entry name" value="FKBP-like"/>
    <property type="match status" value="1"/>
</dbReference>
<evidence type="ECO:0000313" key="4">
    <source>
        <dbReference type="Proteomes" id="UP000008461"/>
    </source>
</evidence>
<keyword evidence="1" id="KW-0802">TPR repeat</keyword>
<dbReference type="Proteomes" id="UP000008461">
    <property type="component" value="Chromosome"/>
</dbReference>
<dbReference type="Gene3D" id="3.10.50.40">
    <property type="match status" value="1"/>
</dbReference>
<evidence type="ECO:0000313" key="3">
    <source>
        <dbReference type="EMBL" id="AEE52256.1"/>
    </source>
</evidence>
<dbReference type="RefSeq" id="WP_013766794.1">
    <property type="nucleotide sequence ID" value="NC_015510.1"/>
</dbReference>
<dbReference type="eggNOG" id="COG0545">
    <property type="taxonomic scope" value="Bacteria"/>
</dbReference>
<dbReference type="STRING" id="760192.Halhy_4413"/>
<sequence>MSTRLFFACAITLIGALTLTAQSGTTAEGLKYTVLQAGTGPAPKMGQEVLIQVEGLDSTGKVEFSSRDLGYNIHFQLGKETDPISKARDILMTQMKKGSKYREELPFSLLPAEVPESKKSGYIVSIIEITDVMDAKPAACDLFVETAEKSGIAAAEAEFKALQKSNPKGYSFFEWDINAAGYKALEAKKVDVAIALLTLNNTMFSNSANTYDSLADAYAAKGDKEKAKANYLKAFQMNPKFTASKEKMEKL</sequence>
<dbReference type="InterPro" id="IPR046357">
    <property type="entry name" value="PPIase_dom_sf"/>
</dbReference>
<feature type="chain" id="PRO_5003316952" evidence="2">
    <location>
        <begin position="24"/>
        <end position="251"/>
    </location>
</feature>
<organism evidence="3 4">
    <name type="scientific">Haliscomenobacter hydrossis (strain ATCC 27775 / DSM 1100 / LMG 10767 / O)</name>
    <dbReference type="NCBI Taxonomy" id="760192"/>
    <lineage>
        <taxon>Bacteria</taxon>
        <taxon>Pseudomonadati</taxon>
        <taxon>Bacteroidota</taxon>
        <taxon>Saprospiria</taxon>
        <taxon>Saprospirales</taxon>
        <taxon>Haliscomenobacteraceae</taxon>
        <taxon>Haliscomenobacter</taxon>
    </lineage>
</organism>
<dbReference type="HOGENOM" id="CLU_1105930_0_0_10"/>
<dbReference type="OrthoDB" id="9784036at2"/>
<proteinExistence type="predicted"/>
<gene>
    <name evidence="3" type="ordered locus">Halhy_4413</name>
</gene>
<feature type="signal peptide" evidence="2">
    <location>
        <begin position="1"/>
        <end position="23"/>
    </location>
</feature>
<evidence type="ECO:0000256" key="2">
    <source>
        <dbReference type="SAM" id="SignalP"/>
    </source>
</evidence>
<keyword evidence="4" id="KW-1185">Reference proteome</keyword>
<reference evidence="3 4" key="1">
    <citation type="journal article" date="2011" name="Stand. Genomic Sci.">
        <title>Complete genome sequence of Haliscomenobacter hydrossis type strain (O).</title>
        <authorList>
            <consortium name="US DOE Joint Genome Institute (JGI-PGF)"/>
            <person name="Daligault H."/>
            <person name="Lapidus A."/>
            <person name="Zeytun A."/>
            <person name="Nolan M."/>
            <person name="Lucas S."/>
            <person name="Del Rio T.G."/>
            <person name="Tice H."/>
            <person name="Cheng J.F."/>
            <person name="Tapia R."/>
            <person name="Han C."/>
            <person name="Goodwin L."/>
            <person name="Pitluck S."/>
            <person name="Liolios K."/>
            <person name="Pagani I."/>
            <person name="Ivanova N."/>
            <person name="Huntemann M."/>
            <person name="Mavromatis K."/>
            <person name="Mikhailova N."/>
            <person name="Pati A."/>
            <person name="Chen A."/>
            <person name="Palaniappan K."/>
            <person name="Land M."/>
            <person name="Hauser L."/>
            <person name="Brambilla E.M."/>
            <person name="Rohde M."/>
            <person name="Verbarg S."/>
            <person name="Goker M."/>
            <person name="Bristow J."/>
            <person name="Eisen J.A."/>
            <person name="Markowitz V."/>
            <person name="Hugenholtz P."/>
            <person name="Kyrpides N.C."/>
            <person name="Klenk H.P."/>
            <person name="Woyke T."/>
        </authorList>
    </citation>
    <scope>NUCLEOTIDE SEQUENCE [LARGE SCALE GENOMIC DNA]</scope>
    <source>
        <strain evidence="4">ATCC 27775 / DSM 1100 / LMG 10767 / O</strain>
    </source>
</reference>
<dbReference type="InterPro" id="IPR019734">
    <property type="entry name" value="TPR_rpt"/>
</dbReference>
<dbReference type="InterPro" id="IPR011990">
    <property type="entry name" value="TPR-like_helical_dom_sf"/>
</dbReference>
<dbReference type="Gene3D" id="1.25.40.10">
    <property type="entry name" value="Tetratricopeptide repeat domain"/>
    <property type="match status" value="1"/>
</dbReference>
<dbReference type="GO" id="GO:0003755">
    <property type="term" value="F:peptidyl-prolyl cis-trans isomerase activity"/>
    <property type="evidence" value="ECO:0007669"/>
    <property type="project" value="InterPro"/>
</dbReference>
<dbReference type="AlphaFoldDB" id="F4KQX1"/>
<dbReference type="SUPFAM" id="SSF48452">
    <property type="entry name" value="TPR-like"/>
    <property type="match status" value="1"/>
</dbReference>
<dbReference type="PROSITE" id="PS50005">
    <property type="entry name" value="TPR"/>
    <property type="match status" value="1"/>
</dbReference>
<dbReference type="EMBL" id="CP002691">
    <property type="protein sequence ID" value="AEE52256.1"/>
    <property type="molecule type" value="Genomic_DNA"/>
</dbReference>
<protein>
    <submittedName>
        <fullName evidence="3">Tetratricopeptide TPR_2 repeat-containing protein</fullName>
    </submittedName>
</protein>
<evidence type="ECO:0000256" key="1">
    <source>
        <dbReference type="PROSITE-ProRule" id="PRU00339"/>
    </source>
</evidence>
<dbReference type="eggNOG" id="COG0457">
    <property type="taxonomic scope" value="Bacteria"/>
</dbReference>
<accession>F4KQX1</accession>
<feature type="repeat" description="TPR" evidence="1">
    <location>
        <begin position="208"/>
        <end position="241"/>
    </location>
</feature>
<dbReference type="KEGG" id="hhy:Halhy_4413"/>
<keyword evidence="2" id="KW-0732">Signal</keyword>